<feature type="coiled-coil region" evidence="1">
    <location>
        <begin position="119"/>
        <end position="246"/>
    </location>
</feature>
<evidence type="ECO:0000256" key="2">
    <source>
        <dbReference type="SAM" id="SignalP"/>
    </source>
</evidence>
<feature type="coiled-coil region" evidence="1">
    <location>
        <begin position="529"/>
        <end position="560"/>
    </location>
</feature>
<dbReference type="EMBL" id="BAAFRS010000295">
    <property type="protein sequence ID" value="GAB1226469.1"/>
    <property type="molecule type" value="Genomic_DNA"/>
</dbReference>
<gene>
    <name evidence="3" type="ORF">ENUP19_0295G0004</name>
</gene>
<comment type="caution">
    <text evidence="3">The sequence shown here is derived from an EMBL/GenBank/DDBJ whole genome shotgun (WGS) entry which is preliminary data.</text>
</comment>
<feature type="coiled-coil region" evidence="1">
    <location>
        <begin position="328"/>
        <end position="443"/>
    </location>
</feature>
<organism evidence="3 4">
    <name type="scientific">Entamoeba nuttalli</name>
    <dbReference type="NCBI Taxonomy" id="412467"/>
    <lineage>
        <taxon>Eukaryota</taxon>
        <taxon>Amoebozoa</taxon>
        <taxon>Evosea</taxon>
        <taxon>Archamoebae</taxon>
        <taxon>Mastigamoebida</taxon>
        <taxon>Entamoebidae</taxon>
        <taxon>Entamoeba</taxon>
    </lineage>
</organism>
<evidence type="ECO:0000313" key="4">
    <source>
        <dbReference type="Proteomes" id="UP001628156"/>
    </source>
</evidence>
<feature type="chain" id="PRO_5046852218" evidence="2">
    <location>
        <begin position="19"/>
        <end position="619"/>
    </location>
</feature>
<name>A0ABQ0DUD9_9EUKA</name>
<feature type="signal peptide" evidence="2">
    <location>
        <begin position="1"/>
        <end position="18"/>
    </location>
</feature>
<keyword evidence="4" id="KW-1185">Reference proteome</keyword>
<reference evidence="3 4" key="1">
    <citation type="journal article" date="2019" name="PLoS Negl. Trop. Dis.">
        <title>Whole genome sequencing of Entamoeba nuttalli reveals mammalian host-related molecular signatures and a novel octapeptide-repeat surface protein.</title>
        <authorList>
            <person name="Tanaka M."/>
            <person name="Makiuchi T."/>
            <person name="Komiyama T."/>
            <person name="Shiina T."/>
            <person name="Osaki K."/>
            <person name="Tachibana H."/>
        </authorList>
    </citation>
    <scope>NUCLEOTIDE SEQUENCE [LARGE SCALE GENOMIC DNA]</scope>
    <source>
        <strain evidence="3 4">P19-061405</strain>
    </source>
</reference>
<sequence length="619" mass="74080">MGKINVLIVILLCIAVAGKTNKNVEKMVENAVQKQMAAEYARAFKTKDIEKQNRTAEEQARIRQIEGEKKNIEIKGKNITAEIEGVNKKITYLMEEQKKINETINYARQHADEKAGKFNEIMKKKIEEYQKNKKEMERLTEKREELNDVRIENIRSMGTAKTQVEEMAEEMRNRRRMIGDLERKEKRRAKTAKIVARVRKMEYQKLVKRLKELEMAKEEIRRIEKKEEMKDKAIEKKEARERAIRERKRKILNTKLKAAKIAENAEMINMIYKQLAELKTYKKKQIQCARRTFEKYKEKERANIEKKKGEILDRKLKNEIQERKGQYLMKVKREIQEEIDRLRLEKEAFDEERKVENRKIEALKAIGDKEIKESKKRLSIRKEMMKMKREELLREEMRTMRNKNEEYSNRVKKDIMKKAVESSKKMNQKRKKLQESLRRLDTKIALKKKVLKLQSQDANMGSAIERLEIQKLKDEYYRLAALKERQKMQIKASKELIKHNTQIDDLEDIDNRAKYALYQTILSRKGVQKTLIRDTKKNSKEALEELKKKLKKEFMLKKKVMNLKRCLRTRIAMNDEIKRKEIERRLKVMIKRAVIARLNSAKTARCVGKNELVEKMMKK</sequence>
<proteinExistence type="predicted"/>
<keyword evidence="2" id="KW-0732">Signal</keyword>
<protein>
    <submittedName>
        <fullName evidence="3">Uncharacterized protein</fullName>
    </submittedName>
</protein>
<dbReference type="Proteomes" id="UP001628156">
    <property type="component" value="Unassembled WGS sequence"/>
</dbReference>
<evidence type="ECO:0000313" key="3">
    <source>
        <dbReference type="EMBL" id="GAB1226469.1"/>
    </source>
</evidence>
<keyword evidence="1" id="KW-0175">Coiled coil</keyword>
<evidence type="ECO:0000256" key="1">
    <source>
        <dbReference type="SAM" id="Coils"/>
    </source>
</evidence>
<accession>A0ABQ0DUD9</accession>